<proteinExistence type="predicted"/>
<dbReference type="InterPro" id="IPR008979">
    <property type="entry name" value="Galactose-bd-like_sf"/>
</dbReference>
<dbReference type="SUPFAM" id="SSF49785">
    <property type="entry name" value="Galactose-binding domain-like"/>
    <property type="match status" value="1"/>
</dbReference>
<dbReference type="PANTHER" id="PTHR43056">
    <property type="entry name" value="PEPTIDASE S9 PROLYL OLIGOPEPTIDASE"/>
    <property type="match status" value="1"/>
</dbReference>
<protein>
    <submittedName>
        <fullName evidence="4">Cocaine esterase</fullName>
    </submittedName>
</protein>
<dbReference type="PANTHER" id="PTHR43056:SF10">
    <property type="entry name" value="COCE_NOND FAMILY, PUTATIVE (AFU_ORTHOLOGUE AFUA_7G00600)-RELATED"/>
    <property type="match status" value="1"/>
</dbReference>
<dbReference type="STRING" id="1462526.BN990_04007"/>
<dbReference type="InterPro" id="IPR050585">
    <property type="entry name" value="Xaa-Pro_dipeptidyl-ppase/CocE"/>
</dbReference>
<dbReference type="Gene3D" id="2.60.120.260">
    <property type="entry name" value="Galactose-binding domain-like"/>
    <property type="match status" value="1"/>
</dbReference>
<dbReference type="GO" id="GO:0008239">
    <property type="term" value="F:dipeptidyl-peptidase activity"/>
    <property type="evidence" value="ECO:0007669"/>
    <property type="project" value="InterPro"/>
</dbReference>
<keyword evidence="5" id="KW-1185">Reference proteome</keyword>
<keyword evidence="1" id="KW-0378">Hydrolase</keyword>
<evidence type="ECO:0000256" key="2">
    <source>
        <dbReference type="SAM" id="MobiDB-lite"/>
    </source>
</evidence>
<dbReference type="Pfam" id="PF08530">
    <property type="entry name" value="PepX_C"/>
    <property type="match status" value="1"/>
</dbReference>
<evidence type="ECO:0000313" key="4">
    <source>
        <dbReference type="EMBL" id="CDQ41633.1"/>
    </source>
</evidence>
<dbReference type="OrthoDB" id="319764at2"/>
<reference evidence="5" key="2">
    <citation type="submission" date="2014-05" db="EMBL/GenBank/DDBJ databases">
        <title>Draft genome sequence of Virgibacillus massiliensis Vm-5.</title>
        <authorList>
            <person name="Khelaifia S."/>
            <person name="Croce O."/>
            <person name="Lagier J.C."/>
            <person name="Raoult D."/>
        </authorList>
    </citation>
    <scope>NUCLEOTIDE SEQUENCE [LARGE SCALE GENOMIC DNA]</scope>
    <source>
        <strain evidence="5">Vm-5</strain>
    </source>
</reference>
<dbReference type="Pfam" id="PF02129">
    <property type="entry name" value="Peptidase_S15"/>
    <property type="match status" value="1"/>
</dbReference>
<dbReference type="InterPro" id="IPR029058">
    <property type="entry name" value="AB_hydrolase_fold"/>
</dbReference>
<dbReference type="InterPro" id="IPR013736">
    <property type="entry name" value="Xaa-Pro_dipept_C"/>
</dbReference>
<feature type="region of interest" description="Disordered" evidence="2">
    <location>
        <begin position="360"/>
        <end position="388"/>
    </location>
</feature>
<reference evidence="4 5" key="1">
    <citation type="submission" date="2014-03" db="EMBL/GenBank/DDBJ databases">
        <authorList>
            <person name="Urmite Genomes U."/>
        </authorList>
    </citation>
    <scope>NUCLEOTIDE SEQUENCE [LARGE SCALE GENOMIC DNA]</scope>
    <source>
        <strain evidence="4 5">Vm-5</strain>
    </source>
</reference>
<name>A0A024QGF4_9BACI</name>
<dbReference type="NCBIfam" id="TIGR00976">
    <property type="entry name" value="CocE_NonD"/>
    <property type="match status" value="1"/>
</dbReference>
<gene>
    <name evidence="4" type="primary">cocE_2</name>
    <name evidence="4" type="ORF">BN990_04007</name>
</gene>
<dbReference type="SUPFAM" id="SSF53474">
    <property type="entry name" value="alpha/beta-Hydrolases"/>
    <property type="match status" value="1"/>
</dbReference>
<feature type="compositionally biased region" description="Polar residues" evidence="2">
    <location>
        <begin position="374"/>
        <end position="385"/>
    </location>
</feature>
<dbReference type="EMBL" id="CCDP010000003">
    <property type="protein sequence ID" value="CDQ41633.1"/>
    <property type="molecule type" value="Genomic_DNA"/>
</dbReference>
<feature type="domain" description="Xaa-Pro dipeptidyl-peptidase C-terminal" evidence="3">
    <location>
        <begin position="312"/>
        <end position="549"/>
    </location>
</feature>
<evidence type="ECO:0000259" key="3">
    <source>
        <dbReference type="SMART" id="SM00939"/>
    </source>
</evidence>
<sequence>MKAHNMEIDKNMPCELSDGTVLQSDVYRPAEAGEYPVLMLRLPYNKEARRYYDEYLEVPRMVEAGYVVILQDVRGRYASGGEFYPFVHEGKDGFEAVEWAARLPFSNGKVGLFGMSYHGYTQLAAAVEQPPSLKAIAPVMTMADPWGDILGTGSAPHAIGKFETWVLGSIVEDQLKRRNLLDKVQLNNYLEHLTEYMHEAPANQWSPMKNLDPGSFFFDIMQGRLDNQLVERLQLKEQLSHVDIPALFMGGWFDALLSPTLQAYEAYQGDKMLWIGPWTHEQMTGQAGAEFFAGAAKNIGADQIADPTEVHIQWFDKWLKDKPLSIQKPVQLYLMGQQRWVAYDEFPNVEQQKFFLESRGKSQTNAGDGELVSKPSSKVTESSLTLDPYHPVPTSGGGSLIAGVESGIFDISNLHERDDVLVYTTKPISGDIQLLGTLKAEIWCSSPTSLCDISLRISHVDPSGRAWVLMYSFHREKVVDNHPFCLLADIGTTAYKLSKGHRLRLDIAASNAPLYDINLNNGKTTKTHTEGYVANETIYHGGKMSSKIIVPCTTI</sequence>
<dbReference type="InterPro" id="IPR005674">
    <property type="entry name" value="CocE/Ser_esterase"/>
</dbReference>
<dbReference type="Gene3D" id="3.40.50.1820">
    <property type="entry name" value="alpha/beta hydrolase"/>
    <property type="match status" value="1"/>
</dbReference>
<evidence type="ECO:0000313" key="5">
    <source>
        <dbReference type="Proteomes" id="UP000028875"/>
    </source>
</evidence>
<dbReference type="InterPro" id="IPR000383">
    <property type="entry name" value="Xaa-Pro-like_dom"/>
</dbReference>
<accession>A0A024QGF4</accession>
<dbReference type="Gene3D" id="1.10.3020.10">
    <property type="entry name" value="alpha-amino acid ester hydrolase ( Helical cap domain)"/>
    <property type="match status" value="1"/>
</dbReference>
<dbReference type="eggNOG" id="COG2936">
    <property type="taxonomic scope" value="Bacteria"/>
</dbReference>
<comment type="caution">
    <text evidence="4">The sequence shown here is derived from an EMBL/GenBank/DDBJ whole genome shotgun (WGS) entry which is preliminary data.</text>
</comment>
<evidence type="ECO:0000256" key="1">
    <source>
        <dbReference type="ARBA" id="ARBA00022801"/>
    </source>
</evidence>
<organism evidence="4 5">
    <name type="scientific">Virgibacillus massiliensis</name>
    <dbReference type="NCBI Taxonomy" id="1462526"/>
    <lineage>
        <taxon>Bacteria</taxon>
        <taxon>Bacillati</taxon>
        <taxon>Bacillota</taxon>
        <taxon>Bacilli</taxon>
        <taxon>Bacillales</taxon>
        <taxon>Bacillaceae</taxon>
        <taxon>Virgibacillus</taxon>
    </lineage>
</organism>
<dbReference type="RefSeq" id="WP_038246344.1">
    <property type="nucleotide sequence ID" value="NZ_BNER01000005.1"/>
</dbReference>
<dbReference type="AlphaFoldDB" id="A0A024QGF4"/>
<dbReference type="Proteomes" id="UP000028875">
    <property type="component" value="Unassembled WGS sequence"/>
</dbReference>
<dbReference type="SMART" id="SM00939">
    <property type="entry name" value="PepX_C"/>
    <property type="match status" value="1"/>
</dbReference>